<comment type="caution">
    <text evidence="1">The sequence shown here is derived from an EMBL/GenBank/DDBJ whole genome shotgun (WGS) entry which is preliminary data.</text>
</comment>
<sequence length="163" mass="18091">MPWDEKWLISNEVADALDQLDAHYALLGDGIGDPQFDAFLRDIEPYQTRRAGTVLRSALQSLAARGRTEHTAYGLSWGSLVSFLEPAPALAEILDSYCLADDAVVRPGSLGREWARRTCEAAWPVWLAACASESGRHRRLLGTLPPVTTGRLRLRGLEPHDRR</sequence>
<reference evidence="1 2" key="1">
    <citation type="submission" date="2019-12" db="EMBL/GenBank/DDBJ databases">
        <title>Whole genome shotgun sequence of Streptomyces tubercidicus NBRC 13090.</title>
        <authorList>
            <person name="Ichikawa N."/>
            <person name="Kimura A."/>
            <person name="Kitahashi Y."/>
            <person name="Komaki H."/>
            <person name="Tamura T."/>
        </authorList>
    </citation>
    <scope>NUCLEOTIDE SEQUENCE [LARGE SCALE GENOMIC DNA]</scope>
    <source>
        <strain evidence="1 2">NBRC 13090</strain>
    </source>
</reference>
<keyword evidence="2" id="KW-1185">Reference proteome</keyword>
<dbReference type="OrthoDB" id="354989at2"/>
<organism evidence="1 2">
    <name type="scientific">Streptomyces tubercidicus</name>
    <dbReference type="NCBI Taxonomy" id="47759"/>
    <lineage>
        <taxon>Bacteria</taxon>
        <taxon>Bacillati</taxon>
        <taxon>Actinomycetota</taxon>
        <taxon>Actinomycetes</taxon>
        <taxon>Kitasatosporales</taxon>
        <taxon>Streptomycetaceae</taxon>
        <taxon>Streptomyces</taxon>
    </lineage>
</organism>
<accession>A0A640UN79</accession>
<gene>
    <name evidence="1" type="ORF">Stube_16330</name>
</gene>
<dbReference type="Proteomes" id="UP000431826">
    <property type="component" value="Unassembled WGS sequence"/>
</dbReference>
<evidence type="ECO:0000313" key="1">
    <source>
        <dbReference type="EMBL" id="GFE36960.1"/>
    </source>
</evidence>
<dbReference type="AlphaFoldDB" id="A0A640UN79"/>
<name>A0A640UN79_9ACTN</name>
<dbReference type="GeneID" id="96282782"/>
<dbReference type="EMBL" id="BLIR01000001">
    <property type="protein sequence ID" value="GFE36960.1"/>
    <property type="molecule type" value="Genomic_DNA"/>
</dbReference>
<protein>
    <submittedName>
        <fullName evidence="1">Uncharacterized protein</fullName>
    </submittedName>
</protein>
<evidence type="ECO:0000313" key="2">
    <source>
        <dbReference type="Proteomes" id="UP000431826"/>
    </source>
</evidence>
<proteinExistence type="predicted"/>
<dbReference type="RefSeq" id="WP_159743145.1">
    <property type="nucleotide sequence ID" value="NZ_BLIR01000001.1"/>
</dbReference>